<feature type="transmembrane region" description="Helical" evidence="1">
    <location>
        <begin position="6"/>
        <end position="23"/>
    </location>
</feature>
<reference evidence="3" key="1">
    <citation type="journal article" date="2019" name="Int. J. Syst. Evol. Microbiol.">
        <title>The Global Catalogue of Microorganisms (GCM) 10K type strain sequencing project: providing services to taxonomists for standard genome sequencing and annotation.</title>
        <authorList>
            <consortium name="The Broad Institute Genomics Platform"/>
            <consortium name="The Broad Institute Genome Sequencing Center for Infectious Disease"/>
            <person name="Wu L."/>
            <person name="Ma J."/>
        </authorList>
    </citation>
    <scope>NUCLEOTIDE SEQUENCE [LARGE SCALE GENOMIC DNA]</scope>
    <source>
        <strain evidence="3">CGMCC 4.7426</strain>
    </source>
</reference>
<feature type="transmembrane region" description="Helical" evidence="1">
    <location>
        <begin position="112"/>
        <end position="130"/>
    </location>
</feature>
<keyword evidence="3" id="KW-1185">Reference proteome</keyword>
<protein>
    <submittedName>
        <fullName evidence="2">Uncharacterized protein</fullName>
    </submittedName>
</protein>
<evidence type="ECO:0000256" key="1">
    <source>
        <dbReference type="SAM" id="Phobius"/>
    </source>
</evidence>
<accession>A0ABV9DND3</accession>
<keyword evidence="1" id="KW-0812">Transmembrane</keyword>
<proteinExistence type="predicted"/>
<evidence type="ECO:0000313" key="2">
    <source>
        <dbReference type="EMBL" id="MFC4560152.1"/>
    </source>
</evidence>
<dbReference type="EMBL" id="JBHSFU010000015">
    <property type="protein sequence ID" value="MFC4560152.1"/>
    <property type="molecule type" value="Genomic_DNA"/>
</dbReference>
<feature type="transmembrane region" description="Helical" evidence="1">
    <location>
        <begin position="61"/>
        <end position="91"/>
    </location>
</feature>
<keyword evidence="1" id="KW-1133">Transmembrane helix</keyword>
<evidence type="ECO:0000313" key="3">
    <source>
        <dbReference type="Proteomes" id="UP001595989"/>
    </source>
</evidence>
<dbReference type="Proteomes" id="UP001595989">
    <property type="component" value="Unassembled WGS sequence"/>
</dbReference>
<feature type="transmembrane region" description="Helical" evidence="1">
    <location>
        <begin position="136"/>
        <end position="156"/>
    </location>
</feature>
<gene>
    <name evidence="2" type="ORF">ACFO3D_18500</name>
</gene>
<feature type="transmembrane region" description="Helical" evidence="1">
    <location>
        <begin position="32"/>
        <end position="49"/>
    </location>
</feature>
<name>A0ABV9DND3_9BACI</name>
<organism evidence="2 3">
    <name type="scientific">Virgibacillus kekensis</name>
    <dbReference type="NCBI Taxonomy" id="202261"/>
    <lineage>
        <taxon>Bacteria</taxon>
        <taxon>Bacillati</taxon>
        <taxon>Bacillota</taxon>
        <taxon>Bacilli</taxon>
        <taxon>Bacillales</taxon>
        <taxon>Bacillaceae</taxon>
        <taxon>Virgibacillus</taxon>
    </lineage>
</organism>
<keyword evidence="1" id="KW-0472">Membrane</keyword>
<feature type="transmembrane region" description="Helical" evidence="1">
    <location>
        <begin position="176"/>
        <end position="194"/>
    </location>
</feature>
<comment type="caution">
    <text evidence="2">The sequence shown here is derived from an EMBL/GenBank/DDBJ whole genome shotgun (WGS) entry which is preliminary data.</text>
</comment>
<dbReference type="RefSeq" id="WP_390299730.1">
    <property type="nucleotide sequence ID" value="NZ_JBHSFU010000015.1"/>
</dbReference>
<sequence length="196" mass="22125">MLISAAILGWIGIGIMMLIALTFPKLAKQNQFGFIHILMALMYTMWLPLPLAMNSMIEREIAQVGMIFGLAYLIMMVVTMTLQTGHIIFAAKNKSGISSEHLMAMLSEPFELMANILKCIWAIFLAVGFWSSGNFIMAWLMILFSLLIVYFFAMLLDRSLVKQIKILSKFKGNPYLFNLETVGFFLALVIYSSISI</sequence>